<keyword evidence="10 11" id="KW-0511">Multifunctional enzyme</keyword>
<dbReference type="EC" id="1.5.1.5" evidence="11"/>
<dbReference type="EMBL" id="JASCQP010000028">
    <property type="protein sequence ID" value="MDI5891904.1"/>
    <property type="molecule type" value="Genomic_DNA"/>
</dbReference>
<comment type="caution">
    <text evidence="11">Lacks conserved residue(s) required for the propagation of feature annotation.</text>
</comment>
<keyword evidence="5 11" id="KW-0378">Hydrolase</keyword>
<dbReference type="Pfam" id="PF00763">
    <property type="entry name" value="THF_DHG_CYH"/>
    <property type="match status" value="1"/>
</dbReference>
<dbReference type="Pfam" id="PF02882">
    <property type="entry name" value="THF_DHG_CYH_C"/>
    <property type="match status" value="1"/>
</dbReference>
<evidence type="ECO:0000256" key="11">
    <source>
        <dbReference type="HAMAP-Rule" id="MF_01576"/>
    </source>
</evidence>
<dbReference type="InterPro" id="IPR020867">
    <property type="entry name" value="THF_DH/CycHdrlase_CS"/>
</dbReference>
<comment type="pathway">
    <text evidence="1 11">One-carbon metabolism; tetrahydrofolate interconversion.</text>
</comment>
<evidence type="ECO:0000256" key="7">
    <source>
        <dbReference type="ARBA" id="ARBA00023002"/>
    </source>
</evidence>
<dbReference type="InterPro" id="IPR000672">
    <property type="entry name" value="THF_DH/CycHdrlase"/>
</dbReference>
<dbReference type="NCBIfam" id="NF008058">
    <property type="entry name" value="PRK10792.1"/>
    <property type="match status" value="1"/>
</dbReference>
<keyword evidence="2 11" id="KW-0554">One-carbon metabolism</keyword>
<dbReference type="GO" id="GO:0004477">
    <property type="term" value="F:methenyltetrahydrofolate cyclohydrolase activity"/>
    <property type="evidence" value="ECO:0007669"/>
    <property type="project" value="UniProtKB-EC"/>
</dbReference>
<feature type="domain" description="Tetrahydrofolate dehydrogenase/cyclohydrolase catalytic" evidence="12">
    <location>
        <begin position="6"/>
        <end position="121"/>
    </location>
</feature>
<feature type="domain" description="Tetrahydrofolate dehydrogenase/cyclohydrolase NAD(P)-binding" evidence="13">
    <location>
        <begin position="140"/>
        <end position="281"/>
    </location>
</feature>
<gene>
    <name evidence="11 14" type="primary">folD</name>
    <name evidence="14" type="ORF">QLQ83_12450</name>
</gene>
<dbReference type="PANTHER" id="PTHR48099">
    <property type="entry name" value="C-1-TETRAHYDROFOLATE SYNTHASE, CYTOPLASMIC-RELATED"/>
    <property type="match status" value="1"/>
</dbReference>
<dbReference type="SUPFAM" id="SSF53223">
    <property type="entry name" value="Aminoacid dehydrogenase-like, N-terminal domain"/>
    <property type="match status" value="1"/>
</dbReference>
<protein>
    <recommendedName>
        <fullName evidence="11">Bifunctional protein FolD</fullName>
    </recommendedName>
    <domain>
        <recommendedName>
            <fullName evidence="11">Methylenetetrahydrofolate dehydrogenase</fullName>
            <ecNumber evidence="11">1.5.1.5</ecNumber>
        </recommendedName>
    </domain>
    <domain>
        <recommendedName>
            <fullName evidence="11">Methenyltetrahydrofolate cyclohydrolase</fullName>
            <ecNumber evidence="11">3.5.4.9</ecNumber>
        </recommendedName>
    </domain>
</protein>
<dbReference type="Gene3D" id="3.40.50.10860">
    <property type="entry name" value="Leucine Dehydrogenase, chain A, domain 1"/>
    <property type="match status" value="1"/>
</dbReference>
<dbReference type="InterPro" id="IPR036291">
    <property type="entry name" value="NAD(P)-bd_dom_sf"/>
</dbReference>
<evidence type="ECO:0000256" key="8">
    <source>
        <dbReference type="ARBA" id="ARBA00023102"/>
    </source>
</evidence>
<comment type="catalytic activity">
    <reaction evidence="11">
        <text>(6R)-5,10-methylene-5,6,7,8-tetrahydrofolate + NADP(+) = (6R)-5,10-methenyltetrahydrofolate + NADPH</text>
        <dbReference type="Rhea" id="RHEA:22812"/>
        <dbReference type="ChEBI" id="CHEBI:15636"/>
        <dbReference type="ChEBI" id="CHEBI:57455"/>
        <dbReference type="ChEBI" id="CHEBI:57783"/>
        <dbReference type="ChEBI" id="CHEBI:58349"/>
        <dbReference type="EC" id="1.5.1.5"/>
    </reaction>
</comment>
<keyword evidence="4 11" id="KW-0658">Purine biosynthesis</keyword>
<comment type="similarity">
    <text evidence="11">Belongs to the tetrahydrofolate dehydrogenase/cyclohydrolase family.</text>
</comment>
<comment type="subunit">
    <text evidence="11">Homodimer.</text>
</comment>
<dbReference type="SUPFAM" id="SSF51735">
    <property type="entry name" value="NAD(P)-binding Rossmann-fold domains"/>
    <property type="match status" value="1"/>
</dbReference>
<comment type="function">
    <text evidence="11">Catalyzes the oxidation of 5,10-methylenetetrahydrofolate to 5,10-methenyltetrahydrofolate and then the hydrolysis of 5,10-methenyltetrahydrofolate to 10-formyltetrahydrofolate.</text>
</comment>
<keyword evidence="3 11" id="KW-0028">Amino-acid biosynthesis</keyword>
<keyword evidence="9 11" id="KW-0486">Methionine biosynthesis</keyword>
<dbReference type="PANTHER" id="PTHR48099:SF5">
    <property type="entry name" value="C-1-TETRAHYDROFOLATE SYNTHASE, CYTOPLASMIC"/>
    <property type="match status" value="1"/>
</dbReference>
<accession>A0ABT6V3T9</accession>
<organism evidence="14 15">
    <name type="scientific">Halomonas rhizosphaerae</name>
    <dbReference type="NCBI Taxonomy" id="3043296"/>
    <lineage>
        <taxon>Bacteria</taxon>
        <taxon>Pseudomonadati</taxon>
        <taxon>Pseudomonadota</taxon>
        <taxon>Gammaproteobacteria</taxon>
        <taxon>Oceanospirillales</taxon>
        <taxon>Halomonadaceae</taxon>
        <taxon>Halomonas</taxon>
    </lineage>
</organism>
<evidence type="ECO:0000256" key="3">
    <source>
        <dbReference type="ARBA" id="ARBA00022605"/>
    </source>
</evidence>
<evidence type="ECO:0000259" key="12">
    <source>
        <dbReference type="Pfam" id="PF00763"/>
    </source>
</evidence>
<dbReference type="RefSeq" id="WP_282735844.1">
    <property type="nucleotide sequence ID" value="NZ_JASCQP010000028.1"/>
</dbReference>
<dbReference type="PRINTS" id="PR00085">
    <property type="entry name" value="THFDHDRGNASE"/>
</dbReference>
<evidence type="ECO:0000256" key="5">
    <source>
        <dbReference type="ARBA" id="ARBA00022801"/>
    </source>
</evidence>
<comment type="catalytic activity">
    <reaction evidence="11">
        <text>(6R)-5,10-methenyltetrahydrofolate + H2O = (6R)-10-formyltetrahydrofolate + H(+)</text>
        <dbReference type="Rhea" id="RHEA:23700"/>
        <dbReference type="ChEBI" id="CHEBI:15377"/>
        <dbReference type="ChEBI" id="CHEBI:15378"/>
        <dbReference type="ChEBI" id="CHEBI:57455"/>
        <dbReference type="ChEBI" id="CHEBI:195366"/>
        <dbReference type="EC" id="3.5.4.9"/>
    </reaction>
</comment>
<evidence type="ECO:0000256" key="10">
    <source>
        <dbReference type="ARBA" id="ARBA00023268"/>
    </source>
</evidence>
<name>A0ABT6V3T9_9GAMM</name>
<evidence type="ECO:0000313" key="15">
    <source>
        <dbReference type="Proteomes" id="UP001225957"/>
    </source>
</evidence>
<evidence type="ECO:0000313" key="14">
    <source>
        <dbReference type="EMBL" id="MDI5891904.1"/>
    </source>
</evidence>
<evidence type="ECO:0000259" key="13">
    <source>
        <dbReference type="Pfam" id="PF02882"/>
    </source>
</evidence>
<evidence type="ECO:0000256" key="4">
    <source>
        <dbReference type="ARBA" id="ARBA00022755"/>
    </source>
</evidence>
<dbReference type="EC" id="3.5.4.9" evidence="11"/>
<dbReference type="CDD" id="cd01080">
    <property type="entry name" value="NAD_bind_m-THF_DH_Cyclohyd"/>
    <property type="match status" value="1"/>
</dbReference>
<sequence length="287" mass="31110">MTAQLIDGKSIAARVRQQVARQVQARREAGGRIPGLAVVLVGEDAASAVYVRNKHRACEEAGIRSFKYQLPSDTSQTELETLVDQLNDDPRIDGILVQLPLPEHLDARPILERILPHKDVDGFHPYNLGRLAQRLPLLRPCTPKGVMTLLEASGLEVRGLDATVVGASNIVGRPMSLELMLAGCTTTVCHRFTQNLEEHVRRADLLVVAVGKPGLVKGEWIKPGAIVIDVGINRQEDGRLIGDIDFASAAERASWITPVPGGVGPMTVATLLENTLQAADMHDAEKK</sequence>
<evidence type="ECO:0000256" key="2">
    <source>
        <dbReference type="ARBA" id="ARBA00022563"/>
    </source>
</evidence>
<dbReference type="GO" id="GO:0004488">
    <property type="term" value="F:methylenetetrahydrofolate dehydrogenase (NADP+) activity"/>
    <property type="evidence" value="ECO:0007669"/>
    <property type="project" value="UniProtKB-EC"/>
</dbReference>
<dbReference type="InterPro" id="IPR046346">
    <property type="entry name" value="Aminoacid_DH-like_N_sf"/>
</dbReference>
<dbReference type="PROSITE" id="PS00767">
    <property type="entry name" value="THF_DHG_CYH_2"/>
    <property type="match status" value="1"/>
</dbReference>
<dbReference type="NCBIfam" id="NF010783">
    <property type="entry name" value="PRK14186.1"/>
    <property type="match status" value="1"/>
</dbReference>
<reference evidence="14 15" key="1">
    <citation type="submission" date="2023-04" db="EMBL/GenBank/DDBJ databases">
        <title>Halomonas strains isolated from rhizosphere soil.</title>
        <authorList>
            <person name="Xu L."/>
            <person name="Sun J.-Q."/>
        </authorList>
    </citation>
    <scope>NUCLEOTIDE SEQUENCE [LARGE SCALE GENOMIC DNA]</scope>
    <source>
        <strain evidence="14 15">LR5S20</strain>
    </source>
</reference>
<evidence type="ECO:0000256" key="1">
    <source>
        <dbReference type="ARBA" id="ARBA00004777"/>
    </source>
</evidence>
<keyword evidence="8 11" id="KW-0368">Histidine biosynthesis</keyword>
<dbReference type="Proteomes" id="UP001225957">
    <property type="component" value="Unassembled WGS sequence"/>
</dbReference>
<evidence type="ECO:0000256" key="9">
    <source>
        <dbReference type="ARBA" id="ARBA00023167"/>
    </source>
</evidence>
<keyword evidence="7 11" id="KW-0560">Oxidoreductase</keyword>
<dbReference type="Gene3D" id="3.40.50.720">
    <property type="entry name" value="NAD(P)-binding Rossmann-like Domain"/>
    <property type="match status" value="1"/>
</dbReference>
<dbReference type="InterPro" id="IPR020631">
    <property type="entry name" value="THF_DH/CycHdrlase_NAD-bd_dom"/>
</dbReference>
<dbReference type="InterPro" id="IPR020630">
    <property type="entry name" value="THF_DH/CycHdrlase_cat_dom"/>
</dbReference>
<evidence type="ECO:0000256" key="6">
    <source>
        <dbReference type="ARBA" id="ARBA00022857"/>
    </source>
</evidence>
<feature type="binding site" evidence="11">
    <location>
        <begin position="166"/>
        <end position="168"/>
    </location>
    <ligand>
        <name>NADP(+)</name>
        <dbReference type="ChEBI" id="CHEBI:58349"/>
    </ligand>
</feature>
<dbReference type="HAMAP" id="MF_01576">
    <property type="entry name" value="THF_DHG_CYH"/>
    <property type="match status" value="1"/>
</dbReference>
<proteinExistence type="inferred from homology"/>
<comment type="caution">
    <text evidence="14">The sequence shown here is derived from an EMBL/GenBank/DDBJ whole genome shotgun (WGS) entry which is preliminary data.</text>
</comment>
<keyword evidence="6 11" id="KW-0521">NADP</keyword>
<feature type="binding site" evidence="11">
    <location>
        <position position="232"/>
    </location>
    <ligand>
        <name>NADP(+)</name>
        <dbReference type="ChEBI" id="CHEBI:58349"/>
    </ligand>
</feature>
<keyword evidence="15" id="KW-1185">Reference proteome</keyword>